<organism evidence="4 5">
    <name type="scientific">Trifolium medium</name>
    <dbReference type="NCBI Taxonomy" id="97028"/>
    <lineage>
        <taxon>Eukaryota</taxon>
        <taxon>Viridiplantae</taxon>
        <taxon>Streptophyta</taxon>
        <taxon>Embryophyta</taxon>
        <taxon>Tracheophyta</taxon>
        <taxon>Spermatophyta</taxon>
        <taxon>Magnoliopsida</taxon>
        <taxon>eudicotyledons</taxon>
        <taxon>Gunneridae</taxon>
        <taxon>Pentapetalae</taxon>
        <taxon>rosids</taxon>
        <taxon>fabids</taxon>
        <taxon>Fabales</taxon>
        <taxon>Fabaceae</taxon>
        <taxon>Papilionoideae</taxon>
        <taxon>50 kb inversion clade</taxon>
        <taxon>NPAAA clade</taxon>
        <taxon>Hologalegina</taxon>
        <taxon>IRL clade</taxon>
        <taxon>Trifolieae</taxon>
        <taxon>Trifolium</taxon>
    </lineage>
</organism>
<keyword evidence="1" id="KW-0677">Repeat</keyword>
<dbReference type="PANTHER" id="PTHR47926">
    <property type="entry name" value="PENTATRICOPEPTIDE REPEAT-CONTAINING PROTEIN"/>
    <property type="match status" value="1"/>
</dbReference>
<feature type="repeat" description="PPR" evidence="2">
    <location>
        <begin position="7"/>
        <end position="41"/>
    </location>
</feature>
<reference evidence="4 5" key="1">
    <citation type="journal article" date="2018" name="Front. Plant Sci.">
        <title>Red Clover (Trifolium pratense) and Zigzag Clover (T. medium) - A Picture of Genomic Similarities and Differences.</title>
        <authorList>
            <person name="Dluhosova J."/>
            <person name="Istvanek J."/>
            <person name="Nedelnik J."/>
            <person name="Repkova J."/>
        </authorList>
    </citation>
    <scope>NUCLEOTIDE SEQUENCE [LARGE SCALE GENOMIC DNA]</scope>
    <source>
        <strain evidence="5">cv. 10/8</strain>
        <tissue evidence="4">Leaf</tissue>
    </source>
</reference>
<dbReference type="Pfam" id="PF20431">
    <property type="entry name" value="E_motif"/>
    <property type="match status" value="1"/>
</dbReference>
<evidence type="ECO:0000313" key="5">
    <source>
        <dbReference type="Proteomes" id="UP000265520"/>
    </source>
</evidence>
<sequence length="243" mass="27021">MIQIHNDIISWTAMINGYAEHGYSQEAISLFENISSVGLTPDYVTFIGVLTACNHAGLSGRLSEAEHMVRNMPFPCDDVVWSTLLRACKDHGDVDRGSWAADHVLRLDPNSAGTYITIANIYSASGRWKEATHFRKLMKSKGVIKEPGWSWINVNDQLNTFVAGDQSHPLSEHITTVLELLSTGIGDARLDLEVFTSMEAAENTFPSSKKRAAEQELSRDTPHHNEEDSRYLATGTLKRDSDE</sequence>
<dbReference type="SUPFAM" id="SSF48452">
    <property type="entry name" value="TPR-like"/>
    <property type="match status" value="1"/>
</dbReference>
<name>A0A392MTP0_9FABA</name>
<dbReference type="GO" id="GO:0009451">
    <property type="term" value="P:RNA modification"/>
    <property type="evidence" value="ECO:0007669"/>
    <property type="project" value="InterPro"/>
</dbReference>
<gene>
    <name evidence="4" type="ORF">A2U01_0011833</name>
</gene>
<feature type="non-terminal residue" evidence="4">
    <location>
        <position position="243"/>
    </location>
</feature>
<dbReference type="PANTHER" id="PTHR47926:SF533">
    <property type="entry name" value="DYW DOMAIN-CONTAINING PROTEIN"/>
    <property type="match status" value="1"/>
</dbReference>
<comment type="caution">
    <text evidence="4">The sequence shown here is derived from an EMBL/GenBank/DDBJ whole genome shotgun (WGS) entry which is preliminary data.</text>
</comment>
<dbReference type="Pfam" id="PF13041">
    <property type="entry name" value="PPR_2"/>
    <property type="match status" value="1"/>
</dbReference>
<keyword evidence="5" id="KW-1185">Reference proteome</keyword>
<feature type="repeat" description="PPR" evidence="2">
    <location>
        <begin position="111"/>
        <end position="145"/>
    </location>
</feature>
<proteinExistence type="predicted"/>
<feature type="region of interest" description="Disordered" evidence="3">
    <location>
        <begin position="203"/>
        <end position="243"/>
    </location>
</feature>
<protein>
    <submittedName>
        <fullName evidence="4">Pentatricopeptide repeat-containing protein</fullName>
    </submittedName>
</protein>
<dbReference type="AlphaFoldDB" id="A0A392MTP0"/>
<accession>A0A392MTP0</accession>
<dbReference type="Proteomes" id="UP000265520">
    <property type="component" value="Unassembled WGS sequence"/>
</dbReference>
<evidence type="ECO:0000313" key="4">
    <source>
        <dbReference type="EMBL" id="MCH90910.1"/>
    </source>
</evidence>
<dbReference type="GO" id="GO:0003723">
    <property type="term" value="F:RNA binding"/>
    <property type="evidence" value="ECO:0007669"/>
    <property type="project" value="InterPro"/>
</dbReference>
<dbReference type="PROSITE" id="PS51375">
    <property type="entry name" value="PPR"/>
    <property type="match status" value="2"/>
</dbReference>
<dbReference type="GO" id="GO:0099402">
    <property type="term" value="P:plant organ development"/>
    <property type="evidence" value="ECO:0007669"/>
    <property type="project" value="UniProtKB-ARBA"/>
</dbReference>
<dbReference type="InterPro" id="IPR046960">
    <property type="entry name" value="PPR_At4g14850-like_plant"/>
</dbReference>
<dbReference type="InterPro" id="IPR046848">
    <property type="entry name" value="E_motif"/>
</dbReference>
<evidence type="ECO:0000256" key="1">
    <source>
        <dbReference type="ARBA" id="ARBA00022737"/>
    </source>
</evidence>
<dbReference type="FunFam" id="1.25.40.10:FF:000158">
    <property type="entry name" value="pentatricopeptide repeat-containing protein At2g33680"/>
    <property type="match status" value="1"/>
</dbReference>
<feature type="compositionally biased region" description="Basic and acidic residues" evidence="3">
    <location>
        <begin position="211"/>
        <end position="230"/>
    </location>
</feature>
<dbReference type="InterPro" id="IPR002885">
    <property type="entry name" value="PPR_rpt"/>
</dbReference>
<dbReference type="InterPro" id="IPR011990">
    <property type="entry name" value="TPR-like_helical_dom_sf"/>
</dbReference>
<evidence type="ECO:0000256" key="3">
    <source>
        <dbReference type="SAM" id="MobiDB-lite"/>
    </source>
</evidence>
<dbReference type="EMBL" id="LXQA010019323">
    <property type="protein sequence ID" value="MCH90910.1"/>
    <property type="molecule type" value="Genomic_DNA"/>
</dbReference>
<evidence type="ECO:0000256" key="2">
    <source>
        <dbReference type="PROSITE-ProRule" id="PRU00708"/>
    </source>
</evidence>
<dbReference type="Gene3D" id="1.25.40.10">
    <property type="entry name" value="Tetratricopeptide repeat domain"/>
    <property type="match status" value="1"/>
</dbReference>
<dbReference type="NCBIfam" id="TIGR00756">
    <property type="entry name" value="PPR"/>
    <property type="match status" value="1"/>
</dbReference>